<dbReference type="PANTHER" id="PTHR38445">
    <property type="entry name" value="HTH-TYPE TRANSCRIPTIONAL REPRESSOR YTRA"/>
    <property type="match status" value="1"/>
</dbReference>
<sequence length="335" mass="37921">MCQLDFISIDKSLSVSKYKQIINSVLDAIGEERLVLGDKMPSINEICEKFDLSRDTVLTAYNELKSKGIIAAHPGKAYYVCSTNVNMEQNIMLLYDELNAFKEELYNSFIRTIGDKANVDLYFHNFNRKIFNHLLKENNYKYTAYVVMPAQFTGISSILGDLKGKVYILDQLPVELRGNYPTIYQNFEKQVYSGLMEAKDRIAKYRKIISVYPGGKEPESQLRGFIRFCKEVNMPFDVINDLRNRSVKEGEVYLVVNDAHLVELVKLSRNQGLAIGSDIGIISLNDTPLKEVVANGITTISTDFAKMGETLASFILNKTAAQIENPFSLIVRDSL</sequence>
<evidence type="ECO:0000313" key="5">
    <source>
        <dbReference type="EMBL" id="TCN72979.1"/>
    </source>
</evidence>
<evidence type="ECO:0000256" key="2">
    <source>
        <dbReference type="ARBA" id="ARBA00023125"/>
    </source>
</evidence>
<dbReference type="EMBL" id="SLWB01000001">
    <property type="protein sequence ID" value="TCN72979.1"/>
    <property type="molecule type" value="Genomic_DNA"/>
</dbReference>
<evidence type="ECO:0000256" key="3">
    <source>
        <dbReference type="ARBA" id="ARBA00023163"/>
    </source>
</evidence>
<proteinExistence type="predicted"/>
<dbReference type="PANTHER" id="PTHR38445:SF10">
    <property type="entry name" value="GNTR-FAMILY TRANSCRIPTIONAL REGULATOR"/>
    <property type="match status" value="1"/>
</dbReference>
<dbReference type="RefSeq" id="WP_131837764.1">
    <property type="nucleotide sequence ID" value="NZ_SLWB01000001.1"/>
</dbReference>
<evidence type="ECO:0000256" key="1">
    <source>
        <dbReference type="ARBA" id="ARBA00023015"/>
    </source>
</evidence>
<keyword evidence="3" id="KW-0804">Transcription</keyword>
<dbReference type="AlphaFoldDB" id="A0A4R2EUJ2"/>
<name>A0A4R2EUJ2_9BACT</name>
<dbReference type="InterPro" id="IPR036390">
    <property type="entry name" value="WH_DNA-bd_sf"/>
</dbReference>
<dbReference type="SUPFAM" id="SSF53822">
    <property type="entry name" value="Periplasmic binding protein-like I"/>
    <property type="match status" value="1"/>
</dbReference>
<keyword evidence="1" id="KW-0805">Transcription regulation</keyword>
<accession>A0A4R2EUJ2</accession>
<reference evidence="5 6" key="1">
    <citation type="submission" date="2019-03" db="EMBL/GenBank/DDBJ databases">
        <title>Genomic Encyclopedia of Archaeal and Bacterial Type Strains, Phase II (KMG-II): from individual species to whole genera.</title>
        <authorList>
            <person name="Goeker M."/>
        </authorList>
    </citation>
    <scope>NUCLEOTIDE SEQUENCE [LARGE SCALE GENOMIC DNA]</scope>
    <source>
        <strain evidence="5 6">RL-C</strain>
    </source>
</reference>
<comment type="caution">
    <text evidence="5">The sequence shown here is derived from an EMBL/GenBank/DDBJ whole genome shotgun (WGS) entry which is preliminary data.</text>
</comment>
<dbReference type="Pfam" id="PF00392">
    <property type="entry name" value="GntR"/>
    <property type="match status" value="1"/>
</dbReference>
<dbReference type="SUPFAM" id="SSF46785">
    <property type="entry name" value="Winged helix' DNA-binding domain"/>
    <property type="match status" value="1"/>
</dbReference>
<feature type="domain" description="HTH gntR-type" evidence="4">
    <location>
        <begin position="15"/>
        <end position="83"/>
    </location>
</feature>
<gene>
    <name evidence="5" type="ORF">CLV25_101197</name>
</gene>
<keyword evidence="2" id="KW-0238">DNA-binding</keyword>
<organism evidence="5 6">
    <name type="scientific">Acetobacteroides hydrogenigenes</name>
    <dbReference type="NCBI Taxonomy" id="979970"/>
    <lineage>
        <taxon>Bacteria</taxon>
        <taxon>Pseudomonadati</taxon>
        <taxon>Bacteroidota</taxon>
        <taxon>Bacteroidia</taxon>
        <taxon>Bacteroidales</taxon>
        <taxon>Rikenellaceae</taxon>
        <taxon>Acetobacteroides</taxon>
    </lineage>
</organism>
<dbReference type="GO" id="GO:0003700">
    <property type="term" value="F:DNA-binding transcription factor activity"/>
    <property type="evidence" value="ECO:0007669"/>
    <property type="project" value="InterPro"/>
</dbReference>
<dbReference type="GO" id="GO:0003677">
    <property type="term" value="F:DNA binding"/>
    <property type="evidence" value="ECO:0007669"/>
    <property type="project" value="UniProtKB-KW"/>
</dbReference>
<dbReference type="Proteomes" id="UP000294830">
    <property type="component" value="Unassembled WGS sequence"/>
</dbReference>
<dbReference type="InterPro" id="IPR036388">
    <property type="entry name" value="WH-like_DNA-bd_sf"/>
</dbReference>
<dbReference type="InterPro" id="IPR046335">
    <property type="entry name" value="LacI/GalR-like_sensor"/>
</dbReference>
<dbReference type="PROSITE" id="PS50949">
    <property type="entry name" value="HTH_GNTR"/>
    <property type="match status" value="1"/>
</dbReference>
<evidence type="ECO:0000313" key="6">
    <source>
        <dbReference type="Proteomes" id="UP000294830"/>
    </source>
</evidence>
<dbReference type="PRINTS" id="PR00035">
    <property type="entry name" value="HTHGNTR"/>
</dbReference>
<dbReference type="InterPro" id="IPR000524">
    <property type="entry name" value="Tscrpt_reg_HTH_GntR"/>
</dbReference>
<dbReference type="Pfam" id="PF13377">
    <property type="entry name" value="Peripla_BP_3"/>
    <property type="match status" value="1"/>
</dbReference>
<keyword evidence="6" id="KW-1185">Reference proteome</keyword>
<evidence type="ECO:0000259" key="4">
    <source>
        <dbReference type="PROSITE" id="PS50949"/>
    </source>
</evidence>
<dbReference type="OrthoDB" id="742238at2"/>
<protein>
    <submittedName>
        <fullName evidence="5">Substrate-binding family protein</fullName>
    </submittedName>
</protein>
<dbReference type="CDD" id="cd07377">
    <property type="entry name" value="WHTH_GntR"/>
    <property type="match status" value="1"/>
</dbReference>
<dbReference type="Gene3D" id="1.10.10.10">
    <property type="entry name" value="Winged helix-like DNA-binding domain superfamily/Winged helix DNA-binding domain"/>
    <property type="match status" value="1"/>
</dbReference>
<dbReference type="InterPro" id="IPR028082">
    <property type="entry name" value="Peripla_BP_I"/>
</dbReference>
<dbReference type="Gene3D" id="3.40.50.2300">
    <property type="match status" value="2"/>
</dbReference>
<dbReference type="SMART" id="SM00345">
    <property type="entry name" value="HTH_GNTR"/>
    <property type="match status" value="1"/>
</dbReference>